<evidence type="ECO:0000256" key="6">
    <source>
        <dbReference type="SAM" id="Phobius"/>
    </source>
</evidence>
<evidence type="ECO:0000256" key="1">
    <source>
        <dbReference type="ARBA" id="ARBA00004141"/>
    </source>
</evidence>
<organism evidence="8 9">
    <name type="scientific">Agrococcus casei LMG 22410</name>
    <dbReference type="NCBI Taxonomy" id="1255656"/>
    <lineage>
        <taxon>Bacteria</taxon>
        <taxon>Bacillati</taxon>
        <taxon>Actinomycetota</taxon>
        <taxon>Actinomycetes</taxon>
        <taxon>Micrococcales</taxon>
        <taxon>Microbacteriaceae</taxon>
        <taxon>Agrococcus</taxon>
    </lineage>
</organism>
<dbReference type="PANTHER" id="PTHR31272:SF4">
    <property type="entry name" value="CYTOCHROME C-TYPE BIOGENESIS PROTEIN HI_1454-RELATED"/>
    <property type="match status" value="1"/>
</dbReference>
<feature type="transmembrane region" description="Helical" evidence="6">
    <location>
        <begin position="117"/>
        <end position="147"/>
    </location>
</feature>
<dbReference type="OrthoDB" id="4332145at2"/>
<dbReference type="InterPro" id="IPR003834">
    <property type="entry name" value="Cyt_c_assmbl_TM_dom"/>
</dbReference>
<keyword evidence="4 6" id="KW-1133">Transmembrane helix</keyword>
<comment type="subcellular location">
    <subcellularLocation>
        <location evidence="1">Membrane</location>
        <topology evidence="1">Multi-pass membrane protein</topology>
    </subcellularLocation>
</comment>
<dbReference type="GO" id="GO:0017004">
    <property type="term" value="P:cytochrome complex assembly"/>
    <property type="evidence" value="ECO:0007669"/>
    <property type="project" value="InterPro"/>
</dbReference>
<sequence length="275" mass="28682">MDLGFLSAFIGGVLSLLSPCAALLLPAFFAASVGKGARLALHATVFYAGTLLVLVPLGLGVAAVGSLLTQHRGVVIAVTAMVLVVLGLLQLFGIGFDASRFMPGTKRVQQQASARSGLLKTLLLGISGGVAGFCVGPILGAVLTFAANSGNPVTGALLMSVYGAGMVVPLLVIASLWERMGTRGQRWLRGRTFTLFGRTWHTTSVITGVLLIVVGIVFWFTNGFISVPQLIPAAALSWLQSGASLLANPMFDAAVIVAIAAAIIIWWVRRRRAAE</sequence>
<gene>
    <name evidence="8" type="ORF">CZ674_01385</name>
</gene>
<protein>
    <submittedName>
        <fullName evidence="8">Cytochrome c-type biogenesis protein CcdA (DsbD analog)</fullName>
    </submittedName>
</protein>
<evidence type="ECO:0000256" key="3">
    <source>
        <dbReference type="ARBA" id="ARBA00022692"/>
    </source>
</evidence>
<accession>A0A1R4EX69</accession>
<evidence type="ECO:0000256" key="5">
    <source>
        <dbReference type="ARBA" id="ARBA00023136"/>
    </source>
</evidence>
<dbReference type="Pfam" id="PF02683">
    <property type="entry name" value="DsbD_TM"/>
    <property type="match status" value="1"/>
</dbReference>
<keyword evidence="5 6" id="KW-0472">Membrane</keyword>
<keyword evidence="3 6" id="KW-0812">Transmembrane</keyword>
<feature type="transmembrane region" description="Helical" evidence="6">
    <location>
        <begin position="45"/>
        <end position="68"/>
    </location>
</feature>
<dbReference type="PANTHER" id="PTHR31272">
    <property type="entry name" value="CYTOCHROME C-TYPE BIOGENESIS PROTEIN HI_1454-RELATED"/>
    <property type="match status" value="1"/>
</dbReference>
<comment type="similarity">
    <text evidence="2">Belongs to the DsbD family.</text>
</comment>
<evidence type="ECO:0000256" key="4">
    <source>
        <dbReference type="ARBA" id="ARBA00022989"/>
    </source>
</evidence>
<feature type="transmembrane region" description="Helical" evidence="6">
    <location>
        <begin position="246"/>
        <end position="268"/>
    </location>
</feature>
<evidence type="ECO:0000259" key="7">
    <source>
        <dbReference type="Pfam" id="PF02683"/>
    </source>
</evidence>
<dbReference type="GO" id="GO:0016020">
    <property type="term" value="C:membrane"/>
    <property type="evidence" value="ECO:0007669"/>
    <property type="project" value="UniProtKB-SubCell"/>
</dbReference>
<feature type="transmembrane region" description="Helical" evidence="6">
    <location>
        <begin position="153"/>
        <end position="177"/>
    </location>
</feature>
<feature type="transmembrane region" description="Helical" evidence="6">
    <location>
        <begin position="198"/>
        <end position="220"/>
    </location>
</feature>
<dbReference type="Proteomes" id="UP000195787">
    <property type="component" value="Unassembled WGS sequence"/>
</dbReference>
<feature type="transmembrane region" description="Helical" evidence="6">
    <location>
        <begin position="6"/>
        <end position="33"/>
    </location>
</feature>
<dbReference type="InterPro" id="IPR051790">
    <property type="entry name" value="Cytochrome_c-biogenesis_DsbD"/>
</dbReference>
<evidence type="ECO:0000313" key="8">
    <source>
        <dbReference type="EMBL" id="SJM48195.1"/>
    </source>
</evidence>
<keyword evidence="9" id="KW-1185">Reference proteome</keyword>
<reference evidence="8 9" key="1">
    <citation type="submission" date="2017-02" db="EMBL/GenBank/DDBJ databases">
        <authorList>
            <person name="Peterson S.W."/>
        </authorList>
    </citation>
    <scope>NUCLEOTIDE SEQUENCE [LARGE SCALE GENOMIC DNA]</scope>
    <source>
        <strain evidence="8 9">LMG 22410</strain>
    </source>
</reference>
<dbReference type="RefSeq" id="WP_086990525.1">
    <property type="nucleotide sequence ID" value="NZ_FUHU01000006.1"/>
</dbReference>
<proteinExistence type="inferred from homology"/>
<evidence type="ECO:0000313" key="9">
    <source>
        <dbReference type="Proteomes" id="UP000195787"/>
    </source>
</evidence>
<dbReference type="GeneID" id="303171854"/>
<name>A0A1R4EX69_9MICO</name>
<feature type="transmembrane region" description="Helical" evidence="6">
    <location>
        <begin position="74"/>
        <end position="96"/>
    </location>
</feature>
<dbReference type="AlphaFoldDB" id="A0A1R4EX69"/>
<feature type="domain" description="Cytochrome C biogenesis protein transmembrane" evidence="7">
    <location>
        <begin position="6"/>
        <end position="190"/>
    </location>
</feature>
<dbReference type="EMBL" id="FUHU01000006">
    <property type="protein sequence ID" value="SJM48195.1"/>
    <property type="molecule type" value="Genomic_DNA"/>
</dbReference>
<evidence type="ECO:0000256" key="2">
    <source>
        <dbReference type="ARBA" id="ARBA00006143"/>
    </source>
</evidence>